<organism evidence="3 4">
    <name type="scientific">Dysgonomonas termitidis</name>
    <dbReference type="NCBI Taxonomy" id="1516126"/>
    <lineage>
        <taxon>Bacteria</taxon>
        <taxon>Pseudomonadati</taxon>
        <taxon>Bacteroidota</taxon>
        <taxon>Bacteroidia</taxon>
        <taxon>Bacteroidales</taxon>
        <taxon>Dysgonomonadaceae</taxon>
        <taxon>Dysgonomonas</taxon>
    </lineage>
</organism>
<dbReference type="PANTHER" id="PTHR12654">
    <property type="entry name" value="BILE ACID BETA-GLUCOSIDASE-RELATED"/>
    <property type="match status" value="1"/>
</dbReference>
<feature type="domain" description="Glycosyl-hydrolase family 116 catalytic region" evidence="1">
    <location>
        <begin position="480"/>
        <end position="786"/>
    </location>
</feature>
<gene>
    <name evidence="3" type="ORF">ACFO6W_14885</name>
</gene>
<dbReference type="InterPro" id="IPR052566">
    <property type="entry name" value="Non-lysos_glucosylceramidase"/>
</dbReference>
<dbReference type="InterPro" id="IPR024462">
    <property type="entry name" value="GH116_N"/>
</dbReference>
<evidence type="ECO:0000259" key="2">
    <source>
        <dbReference type="Pfam" id="PF12215"/>
    </source>
</evidence>
<comment type="caution">
    <text evidence="3">The sequence shown here is derived from an EMBL/GenBank/DDBJ whole genome shotgun (WGS) entry which is preliminary data.</text>
</comment>
<evidence type="ECO:0000313" key="4">
    <source>
        <dbReference type="Proteomes" id="UP001596023"/>
    </source>
</evidence>
<dbReference type="InterPro" id="IPR006775">
    <property type="entry name" value="GH116_catalytic"/>
</dbReference>
<dbReference type="InterPro" id="IPR012341">
    <property type="entry name" value="6hp_glycosidase-like_sf"/>
</dbReference>
<dbReference type="Gene3D" id="1.50.10.10">
    <property type="match status" value="1"/>
</dbReference>
<reference evidence="4" key="1">
    <citation type="journal article" date="2019" name="Int. J. Syst. Evol. Microbiol.">
        <title>The Global Catalogue of Microorganisms (GCM) 10K type strain sequencing project: providing services to taxonomists for standard genome sequencing and annotation.</title>
        <authorList>
            <consortium name="The Broad Institute Genomics Platform"/>
            <consortium name="The Broad Institute Genome Sequencing Center for Infectious Disease"/>
            <person name="Wu L."/>
            <person name="Ma J."/>
        </authorList>
    </citation>
    <scope>NUCLEOTIDE SEQUENCE [LARGE SCALE GENOMIC DNA]</scope>
    <source>
        <strain evidence="4">CCUG 66188</strain>
    </source>
</reference>
<keyword evidence="4" id="KW-1185">Reference proteome</keyword>
<keyword evidence="3" id="KW-0378">Hydrolase</keyword>
<dbReference type="EMBL" id="JBHSGN010000087">
    <property type="protein sequence ID" value="MFC4674986.1"/>
    <property type="molecule type" value="Genomic_DNA"/>
</dbReference>
<evidence type="ECO:0000259" key="1">
    <source>
        <dbReference type="Pfam" id="PF04685"/>
    </source>
</evidence>
<proteinExistence type="predicted"/>
<dbReference type="InterPro" id="IPR008928">
    <property type="entry name" value="6-hairpin_glycosidase_sf"/>
</dbReference>
<dbReference type="SUPFAM" id="SSF48208">
    <property type="entry name" value="Six-hairpin glycosidases"/>
    <property type="match status" value="1"/>
</dbReference>
<dbReference type="Pfam" id="PF04685">
    <property type="entry name" value="DUF608"/>
    <property type="match status" value="1"/>
</dbReference>
<feature type="domain" description="Glycosyl-hydrolase family 116 N-terminal" evidence="2">
    <location>
        <begin position="47"/>
        <end position="371"/>
    </location>
</feature>
<evidence type="ECO:0000313" key="3">
    <source>
        <dbReference type="EMBL" id="MFC4674986.1"/>
    </source>
</evidence>
<dbReference type="GO" id="GO:0016787">
    <property type="term" value="F:hydrolase activity"/>
    <property type="evidence" value="ECO:0007669"/>
    <property type="project" value="UniProtKB-KW"/>
</dbReference>
<dbReference type="Proteomes" id="UP001596023">
    <property type="component" value="Unassembled WGS sequence"/>
</dbReference>
<accession>A0ABV9KZI1</accession>
<name>A0ABV9KZI1_9BACT</name>
<dbReference type="PANTHER" id="PTHR12654:SF0">
    <property type="entry name" value="NON-LYSOSOMAL GLUCOSYLCERAMIDASE"/>
    <property type="match status" value="1"/>
</dbReference>
<dbReference type="Pfam" id="PF12215">
    <property type="entry name" value="Glyco_hydr_116N"/>
    <property type="match status" value="1"/>
</dbReference>
<sequence>MKKVHHSLLCMAVIGLASLICCTQKSNRERLRIYNEKYTGDYTNRIAFPIGGMGTGMFCIEGSGAISNMSLRHRPEVFHEPAMFAALHIKDVNNTTKILEGQVPDWKKFGMPLSALGGGGTWGLPRYKENTFTARFPFAEIELKDDQMPVDVKINAWNPFIPTDADNSSLSVGGLEYEFKNTGDTVIEAIFSYNTRNFMYVHGKGTSCIKSHENGFILYQSGAGDEPFHQGEFAIFTDDPETKVNHNWFRGGWFDPLTICWNNVVTGTIENNPPELEGATGASLFVPVKLEPGEVKTVKLYMAWYVPYSNLRIGGDPKSGSDYPNIPECTDSTTKCYPYDNKGDGNYRPWYSNKFENIKEVSAYWLKNYNDLKSKTKLFTEAFYNSTLPAEVIEAVAANLTILKSPTVFRQYDGRMWNWEGCGDTWGSCHGSCTHVWNYAQAVPHLFPAMERTLRETEYYAGQNKEGHQVFRNNLPIRPVIHDFHSAADGQLGGIMKVYREWRISGDNNWLKEIYPFVKASMDYCIRTWDPREVGAIEEPHHNTYDIEFWGADGMITSFYTGALQGICLMGEYLGEDISRYEALMDKSKVYMETKLFDGEYFIQNIQWKGLNADDPTKVQAFNSGYSDEALKILEAEGPKYQYGKGCLSDGILGSWMSIVCGMPEIIDKTKVTSHLNAVHKYNLKHDLREHANPQRPTFAMGNEGGLLLCSWPKGGKPKLPFVYSDEVWTGIEYQVAAHLMFEGEVEKGLEIVRTCRDRYNGKVRNPFNEYECGAWYARAMASYALLEGLTGIRYDAVDKTIYFDSRIGNDFVSFLSTNTGFANAGLKNGKPFLEVKYGEIDIQECLVSGKHHQIDIKK</sequence>
<protein>
    <submittedName>
        <fullName evidence="3">GH116 family glycosyl hydrolase</fullName>
    </submittedName>
</protein>
<dbReference type="RefSeq" id="WP_379997775.1">
    <property type="nucleotide sequence ID" value="NZ_JBHSGN010000087.1"/>
</dbReference>